<organism evidence="1 2">
    <name type="scientific">Rosistilla oblonga</name>
    <dbReference type="NCBI Taxonomy" id="2527990"/>
    <lineage>
        <taxon>Bacteria</taxon>
        <taxon>Pseudomonadati</taxon>
        <taxon>Planctomycetota</taxon>
        <taxon>Planctomycetia</taxon>
        <taxon>Pirellulales</taxon>
        <taxon>Pirellulaceae</taxon>
        <taxon>Rosistilla</taxon>
    </lineage>
</organism>
<dbReference type="AlphaFoldDB" id="A0A518ITS6"/>
<dbReference type="RefSeq" id="WP_145284982.1">
    <property type="nucleotide sequence ID" value="NZ_CP036318.1"/>
</dbReference>
<reference evidence="1 2" key="1">
    <citation type="submission" date="2019-02" db="EMBL/GenBank/DDBJ databases">
        <title>Deep-cultivation of Planctomycetes and their phenomic and genomic characterization uncovers novel biology.</title>
        <authorList>
            <person name="Wiegand S."/>
            <person name="Jogler M."/>
            <person name="Boedeker C."/>
            <person name="Pinto D."/>
            <person name="Vollmers J."/>
            <person name="Rivas-Marin E."/>
            <person name="Kohn T."/>
            <person name="Peeters S.H."/>
            <person name="Heuer A."/>
            <person name="Rast P."/>
            <person name="Oberbeckmann S."/>
            <person name="Bunk B."/>
            <person name="Jeske O."/>
            <person name="Meyerdierks A."/>
            <person name="Storesund J.E."/>
            <person name="Kallscheuer N."/>
            <person name="Luecker S."/>
            <person name="Lage O.M."/>
            <person name="Pohl T."/>
            <person name="Merkel B.J."/>
            <person name="Hornburger P."/>
            <person name="Mueller R.-W."/>
            <person name="Bruemmer F."/>
            <person name="Labrenz M."/>
            <person name="Spormann A.M."/>
            <person name="Op den Camp H."/>
            <person name="Overmann J."/>
            <person name="Amann R."/>
            <person name="Jetten M.S.M."/>
            <person name="Mascher T."/>
            <person name="Medema M.H."/>
            <person name="Devos D.P."/>
            <person name="Kaster A.-K."/>
            <person name="Ovreas L."/>
            <person name="Rohde M."/>
            <person name="Galperin M.Y."/>
            <person name="Jogler C."/>
        </authorList>
    </citation>
    <scope>NUCLEOTIDE SEQUENCE [LARGE SCALE GENOMIC DNA]</scope>
    <source>
        <strain evidence="1 2">Mal33</strain>
    </source>
</reference>
<dbReference type="EMBL" id="CP036318">
    <property type="protein sequence ID" value="QDV56488.1"/>
    <property type="molecule type" value="Genomic_DNA"/>
</dbReference>
<protein>
    <submittedName>
        <fullName evidence="1">Uncharacterized protein</fullName>
    </submittedName>
</protein>
<proteinExistence type="predicted"/>
<evidence type="ECO:0000313" key="2">
    <source>
        <dbReference type="Proteomes" id="UP000316770"/>
    </source>
</evidence>
<gene>
    <name evidence="1" type="ORF">Mal33_24790</name>
</gene>
<dbReference type="Proteomes" id="UP000316770">
    <property type="component" value="Chromosome"/>
</dbReference>
<evidence type="ECO:0000313" key="1">
    <source>
        <dbReference type="EMBL" id="QDV56488.1"/>
    </source>
</evidence>
<sequence>MITDIPTADDFAQTGIDYLNLAWDAVADLAFNFEDAKEAFWDDADDIDVDEMTSEYWTAAQRPISTAVSLAHQGGEFLLKSIISRTSPFLLISGNPSSWPADVTVSDTPYSAFRTIDAQDLVRVHDSVASLRLPSDFARRFDELRQKRNSIMHTVDRHLRVEVLDVFRDVLEITHHLIRPLAWVEKRRQFLESCTMSVAYSTEHVDVRMARDFLRLANLLQPAEVAKYFDIDKKQRRYYCWDCQFECCDHYFDAKSAVLRPNTPSSTTVFCFICGNSRTIRRLDCSHPDCKGNVIDTEEGTCLTCFETRDITMA</sequence>
<keyword evidence="2" id="KW-1185">Reference proteome</keyword>
<name>A0A518ITS6_9BACT</name>
<accession>A0A518ITS6</accession>